<keyword evidence="26" id="KW-1185">Reference proteome</keyword>
<dbReference type="CDD" id="cd01169">
    <property type="entry name" value="HMPP_kinase"/>
    <property type="match status" value="1"/>
</dbReference>
<feature type="binding site" evidence="21">
    <location>
        <position position="70"/>
    </location>
    <ligand>
        <name>Mg(2+)</name>
        <dbReference type="ChEBI" id="CHEBI:18420"/>
    </ligand>
</feature>
<dbReference type="InterPro" id="IPR022998">
    <property type="entry name" value="ThiamineP_synth_TenI"/>
</dbReference>
<keyword evidence="8 21" id="KW-0479">Metal-binding</keyword>
<comment type="catalytic activity">
    <reaction evidence="1">
        <text>4-amino-5-hydroxymethyl-2-methylpyrimidine + ATP = 4-amino-2-methyl-5-(phosphooxymethyl)pyrimidine + ADP + H(+)</text>
        <dbReference type="Rhea" id="RHEA:23096"/>
        <dbReference type="ChEBI" id="CHEBI:15378"/>
        <dbReference type="ChEBI" id="CHEBI:16892"/>
        <dbReference type="ChEBI" id="CHEBI:30616"/>
        <dbReference type="ChEBI" id="CHEBI:58354"/>
        <dbReference type="ChEBI" id="CHEBI:456216"/>
        <dbReference type="EC" id="2.7.1.49"/>
    </reaction>
</comment>
<evidence type="ECO:0000256" key="11">
    <source>
        <dbReference type="ARBA" id="ARBA00022840"/>
    </source>
</evidence>
<keyword evidence="7 21" id="KW-0808">Transferase</keyword>
<dbReference type="InterPro" id="IPR013785">
    <property type="entry name" value="Aldolase_TIM"/>
</dbReference>
<gene>
    <name evidence="21" type="primary">thiE</name>
    <name evidence="25" type="ORF">H9627_13335</name>
</gene>
<dbReference type="CDD" id="cd00564">
    <property type="entry name" value="TMP_TenI"/>
    <property type="match status" value="1"/>
</dbReference>
<dbReference type="HAMAP" id="MF_00097">
    <property type="entry name" value="TMP_synthase"/>
    <property type="match status" value="1"/>
</dbReference>
<dbReference type="InterPro" id="IPR013749">
    <property type="entry name" value="PM/HMP-P_kinase-1"/>
</dbReference>
<evidence type="ECO:0000256" key="1">
    <source>
        <dbReference type="ARBA" id="ARBA00000151"/>
    </source>
</evidence>
<evidence type="ECO:0000256" key="6">
    <source>
        <dbReference type="ARBA" id="ARBA00005165"/>
    </source>
</evidence>
<dbReference type="GO" id="GO:0005524">
    <property type="term" value="F:ATP binding"/>
    <property type="evidence" value="ECO:0007669"/>
    <property type="project" value="UniProtKB-KW"/>
</dbReference>
<feature type="binding site" evidence="21">
    <location>
        <position position="88"/>
    </location>
    <ligand>
        <name>Mg(2+)</name>
        <dbReference type="ChEBI" id="CHEBI:18420"/>
    </ligand>
</feature>
<comment type="catalytic activity">
    <reaction evidence="15 21">
        <text>4-methyl-5-(2-phosphooxyethyl)-thiazole + 4-amino-2-methyl-5-(diphosphooxymethyl)pyrimidine + H(+) = thiamine phosphate + diphosphate</text>
        <dbReference type="Rhea" id="RHEA:22328"/>
        <dbReference type="ChEBI" id="CHEBI:15378"/>
        <dbReference type="ChEBI" id="CHEBI:33019"/>
        <dbReference type="ChEBI" id="CHEBI:37575"/>
        <dbReference type="ChEBI" id="CHEBI:57841"/>
        <dbReference type="ChEBI" id="CHEBI:58296"/>
        <dbReference type="EC" id="2.5.1.3"/>
    </reaction>
</comment>
<dbReference type="InterPro" id="IPR016084">
    <property type="entry name" value="Haem_Oase-like_multi-hlx"/>
</dbReference>
<dbReference type="PANTHER" id="PTHR20858">
    <property type="entry name" value="PHOSPHOMETHYLPYRIMIDINE KINASE"/>
    <property type="match status" value="1"/>
</dbReference>
<dbReference type="Gene3D" id="3.40.1190.20">
    <property type="match status" value="1"/>
</dbReference>
<feature type="binding site" evidence="21">
    <location>
        <begin position="194"/>
        <end position="195"/>
    </location>
    <ligand>
        <name>2-[(2R,5Z)-2-carboxy-4-methylthiazol-5(2H)-ylidene]ethyl phosphate</name>
        <dbReference type="ChEBI" id="CHEBI:62899"/>
    </ligand>
</feature>
<dbReference type="AlphaFoldDB" id="A0A8I0HL95"/>
<evidence type="ECO:0000259" key="22">
    <source>
        <dbReference type="Pfam" id="PF02581"/>
    </source>
</evidence>
<feature type="binding site" evidence="21">
    <location>
        <position position="143"/>
    </location>
    <ligand>
        <name>4-amino-2-methyl-5-(diphosphooxymethyl)pyrimidine</name>
        <dbReference type="ChEBI" id="CHEBI:57841"/>
    </ligand>
</feature>
<evidence type="ECO:0000256" key="2">
    <source>
        <dbReference type="ARBA" id="ARBA00000565"/>
    </source>
</evidence>
<dbReference type="Pfam" id="PF08543">
    <property type="entry name" value="Phos_pyr_kin"/>
    <property type="match status" value="1"/>
</dbReference>
<comment type="similarity">
    <text evidence="19">In the central section; belongs to the ThiD family.</text>
</comment>
<dbReference type="InterPro" id="IPR036206">
    <property type="entry name" value="ThiamineP_synth_sf"/>
</dbReference>
<evidence type="ECO:0000259" key="24">
    <source>
        <dbReference type="Pfam" id="PF08543"/>
    </source>
</evidence>
<evidence type="ECO:0000256" key="5">
    <source>
        <dbReference type="ARBA" id="ARBA00004769"/>
    </source>
</evidence>
<feature type="binding site" evidence="21">
    <location>
        <position position="69"/>
    </location>
    <ligand>
        <name>4-amino-2-methyl-5-(diphosphooxymethyl)pyrimidine</name>
        <dbReference type="ChEBI" id="CHEBI:57841"/>
    </ligand>
</feature>
<dbReference type="Gene3D" id="1.20.910.10">
    <property type="entry name" value="Heme oxygenase-like"/>
    <property type="match status" value="1"/>
</dbReference>
<keyword evidence="14" id="KW-0511">Multifunctional enzyme</keyword>
<dbReference type="InterPro" id="IPR029056">
    <property type="entry name" value="Ribokinase-like"/>
</dbReference>
<evidence type="ECO:0000256" key="12">
    <source>
        <dbReference type="ARBA" id="ARBA00022842"/>
    </source>
</evidence>
<dbReference type="NCBIfam" id="TIGR00097">
    <property type="entry name" value="HMP-P_kinase"/>
    <property type="match status" value="1"/>
</dbReference>
<evidence type="ECO:0000256" key="17">
    <source>
        <dbReference type="ARBA" id="ARBA00047883"/>
    </source>
</evidence>
<dbReference type="SUPFAM" id="SSF51391">
    <property type="entry name" value="Thiamin phosphate synthase"/>
    <property type="match status" value="1"/>
</dbReference>
<dbReference type="Gene3D" id="3.20.20.70">
    <property type="entry name" value="Aldolase class I"/>
    <property type="match status" value="1"/>
</dbReference>
<sequence>MTDFSLYLVTDPHLGGGPERVAGIVEQAIDGGVTVVQLRDKDADEQTFRERAVEIKQVCDRLGVPLFLNDRFAIAQELGCHVHIGQGDLPYVQARQQLPAHLMIGLTIENMDQLEAVIADCAQGDIALPDVVGLGPVQATDTKPDAPQAVGVEGVAAMAEVARAHGIASVAIGGVGLHNAADLARAGVDGLCVVSAIMAAPSPGEAARELLEVWETGRRVAQPRVLTIAGTDPTGGAGVQADLKSIAAAGGFGMSVITSLVAQNTHGVTAVHTPPADFLDEQLESVFSDVTVDAVKLGMLGQAATVRQVTGWLRTRPHGPVILDPVMVATSGDSLLDPDATEALLELAAVVDVITPNIPELAVLCGEQPAPTFDMAIEQATRFAADVGTTVIVKGGHLTGPQADNAVVFPDGRVHVVANPRVNTTNSHGTGCSLSAALATRMGAGDPVDKALDWSTRWLNEALRGADALQVGSGSGPVDHFAVTRRLLRAADATPWQHLRIGAPRDGIITPSGTQSPVPALAPAGPYTQALWEATGDVLGEILDSGFIRGLGDGTLSREEFLFYIDQDAHYLRQYSRALATLSSRAPDASAQVDWATSAAECITVEAELHRTYLNKGLAETGVSAPSPVTMAYTDFLIARSHADDYVVGAAAVLPCYWLYAEIGLILAKQNHAEHPYTDWLDTYSGEGFLAGTAKAIARVEAAMAGAGPDQQRVAAQTYLSACVHEREFFDQATRRGWN</sequence>
<dbReference type="GO" id="GO:0009229">
    <property type="term" value="P:thiamine diphosphate biosynthetic process"/>
    <property type="evidence" value="ECO:0007669"/>
    <property type="project" value="UniProtKB-UniRule"/>
</dbReference>
<comment type="caution">
    <text evidence="25">The sequence shown here is derived from an EMBL/GenBank/DDBJ whole genome shotgun (WGS) entry which is preliminary data.</text>
</comment>
<keyword evidence="13 21" id="KW-0784">Thiamine biosynthesis</keyword>
<dbReference type="GO" id="GO:0009228">
    <property type="term" value="P:thiamine biosynthetic process"/>
    <property type="evidence" value="ECO:0007669"/>
    <property type="project" value="UniProtKB-KW"/>
</dbReference>
<organism evidence="25 26">
    <name type="scientific">Corynebacterium gallinarum</name>
    <dbReference type="NCBI Taxonomy" id="2762214"/>
    <lineage>
        <taxon>Bacteria</taxon>
        <taxon>Bacillati</taxon>
        <taxon>Actinomycetota</taxon>
        <taxon>Actinomycetes</taxon>
        <taxon>Mycobacteriales</taxon>
        <taxon>Corynebacteriaceae</taxon>
        <taxon>Corynebacterium</taxon>
    </lineage>
</organism>
<keyword evidence="11" id="KW-0067">ATP-binding</keyword>
<evidence type="ECO:0000256" key="15">
    <source>
        <dbReference type="ARBA" id="ARBA00047334"/>
    </source>
</evidence>
<dbReference type="GO" id="GO:0000287">
    <property type="term" value="F:magnesium ion binding"/>
    <property type="evidence" value="ECO:0007669"/>
    <property type="project" value="UniProtKB-UniRule"/>
</dbReference>
<evidence type="ECO:0000256" key="8">
    <source>
        <dbReference type="ARBA" id="ARBA00022723"/>
    </source>
</evidence>
<feature type="domain" description="Thiamine phosphate synthase/TenI" evidence="22">
    <location>
        <begin position="6"/>
        <end position="197"/>
    </location>
</feature>
<comment type="similarity">
    <text evidence="20">In the C-terminal section; belongs to the thiaminase-2 family.</text>
</comment>
<dbReference type="FunFam" id="3.40.1190.20:FF:000003">
    <property type="entry name" value="Phosphomethylpyrimidine kinase ThiD"/>
    <property type="match status" value="1"/>
</dbReference>
<dbReference type="Proteomes" id="UP000650224">
    <property type="component" value="Unassembled WGS sequence"/>
</dbReference>
<evidence type="ECO:0000256" key="19">
    <source>
        <dbReference type="ARBA" id="ARBA00061288"/>
    </source>
</evidence>
<comment type="catalytic activity">
    <reaction evidence="2">
        <text>4-amino-2-methyl-5-(phosphooxymethyl)pyrimidine + ATP = 4-amino-2-methyl-5-(diphosphooxymethyl)pyrimidine + ADP</text>
        <dbReference type="Rhea" id="RHEA:19893"/>
        <dbReference type="ChEBI" id="CHEBI:30616"/>
        <dbReference type="ChEBI" id="CHEBI:57841"/>
        <dbReference type="ChEBI" id="CHEBI:58354"/>
        <dbReference type="ChEBI" id="CHEBI:456216"/>
        <dbReference type="EC" id="2.7.4.7"/>
    </reaction>
</comment>
<dbReference type="InterPro" id="IPR004305">
    <property type="entry name" value="Thiaminase-2/PQQC"/>
</dbReference>
<dbReference type="InterPro" id="IPR034291">
    <property type="entry name" value="TMP_synthase"/>
</dbReference>
<dbReference type="GO" id="GO:0004789">
    <property type="term" value="F:thiamine-phosphate diphosphorylase activity"/>
    <property type="evidence" value="ECO:0007669"/>
    <property type="project" value="UniProtKB-UniRule"/>
</dbReference>
<evidence type="ECO:0000256" key="14">
    <source>
        <dbReference type="ARBA" id="ARBA00023268"/>
    </source>
</evidence>
<accession>A0A8I0HL95</accession>
<comment type="similarity">
    <text evidence="21">Belongs to the thiamine-phosphate synthase family.</text>
</comment>
<dbReference type="NCBIfam" id="TIGR00693">
    <property type="entry name" value="thiE"/>
    <property type="match status" value="1"/>
</dbReference>
<dbReference type="GO" id="GO:0005829">
    <property type="term" value="C:cytosol"/>
    <property type="evidence" value="ECO:0007669"/>
    <property type="project" value="TreeGrafter"/>
</dbReference>
<dbReference type="SUPFAM" id="SSF48613">
    <property type="entry name" value="Heme oxygenase-like"/>
    <property type="match status" value="1"/>
</dbReference>
<keyword evidence="9" id="KW-0547">Nucleotide-binding</keyword>
<evidence type="ECO:0000313" key="26">
    <source>
        <dbReference type="Proteomes" id="UP000650224"/>
    </source>
</evidence>
<dbReference type="InterPro" id="IPR004399">
    <property type="entry name" value="HMP/HMP-P_kinase_dom"/>
</dbReference>
<dbReference type="CDD" id="cd19365">
    <property type="entry name" value="TenA_C-like"/>
    <property type="match status" value="1"/>
</dbReference>
<dbReference type="PANTHER" id="PTHR20858:SF17">
    <property type="entry name" value="HYDROXYMETHYLPYRIMIDINE_PHOSPHOMETHYLPYRIMIDINE KINASE THI20-RELATED"/>
    <property type="match status" value="1"/>
</dbReference>
<name>A0A8I0HL95_9CORY</name>
<evidence type="ECO:0000256" key="7">
    <source>
        <dbReference type="ARBA" id="ARBA00022679"/>
    </source>
</evidence>
<evidence type="ECO:0000256" key="9">
    <source>
        <dbReference type="ARBA" id="ARBA00022741"/>
    </source>
</evidence>
<evidence type="ECO:0000256" key="10">
    <source>
        <dbReference type="ARBA" id="ARBA00022777"/>
    </source>
</evidence>
<feature type="binding site" evidence="21">
    <location>
        <position position="174"/>
    </location>
    <ligand>
        <name>2-[(2R,5Z)-2-carboxy-4-methylthiazol-5(2H)-ylidene]ethyl phosphate</name>
        <dbReference type="ChEBI" id="CHEBI:62899"/>
    </ligand>
</feature>
<keyword evidence="12 21" id="KW-0460">Magnesium</keyword>
<evidence type="ECO:0000256" key="21">
    <source>
        <dbReference type="HAMAP-Rule" id="MF_00097"/>
    </source>
</evidence>
<evidence type="ECO:0000256" key="3">
    <source>
        <dbReference type="ARBA" id="ARBA00003814"/>
    </source>
</evidence>
<evidence type="ECO:0000256" key="16">
    <source>
        <dbReference type="ARBA" id="ARBA00047851"/>
    </source>
</evidence>
<keyword evidence="10 25" id="KW-0418">Kinase</keyword>
<feature type="binding site" evidence="21">
    <location>
        <begin position="37"/>
        <end position="41"/>
    </location>
    <ligand>
        <name>4-amino-2-methyl-5-(diphosphooxymethyl)pyrimidine</name>
        <dbReference type="ChEBI" id="CHEBI:57841"/>
    </ligand>
</feature>
<evidence type="ECO:0000256" key="13">
    <source>
        <dbReference type="ARBA" id="ARBA00022977"/>
    </source>
</evidence>
<evidence type="ECO:0000256" key="4">
    <source>
        <dbReference type="ARBA" id="ARBA00003848"/>
    </source>
</evidence>
<evidence type="ECO:0000313" key="25">
    <source>
        <dbReference type="EMBL" id="MBD8031285.1"/>
    </source>
</evidence>
<dbReference type="EMBL" id="JACSPR010000013">
    <property type="protein sequence ID" value="MBD8031285.1"/>
    <property type="molecule type" value="Genomic_DNA"/>
</dbReference>
<dbReference type="GO" id="GO:0008902">
    <property type="term" value="F:hydroxymethylpyrimidine kinase activity"/>
    <property type="evidence" value="ECO:0007669"/>
    <property type="project" value="UniProtKB-EC"/>
</dbReference>
<dbReference type="SUPFAM" id="SSF53613">
    <property type="entry name" value="Ribokinase-like"/>
    <property type="match status" value="1"/>
</dbReference>
<comment type="pathway">
    <text evidence="6 21">Cofactor biosynthesis; thiamine diphosphate biosynthesis; thiamine phosphate from 4-amino-2-methyl-5-diphosphomethylpyrimidine and 4-methyl-5-(2-phosphoethyl)-thiazole: step 1/1.</text>
</comment>
<dbReference type="RefSeq" id="WP_191734517.1">
    <property type="nucleotide sequence ID" value="NZ_JACSPR010000013.1"/>
</dbReference>
<dbReference type="NCBIfam" id="NF007070">
    <property type="entry name" value="PRK09517.1"/>
    <property type="match status" value="1"/>
</dbReference>
<comment type="catalytic activity">
    <reaction evidence="17 21">
        <text>2-[(2R,5Z)-2-carboxy-4-methylthiazol-5(2H)-ylidene]ethyl phosphate + 4-amino-2-methyl-5-(diphosphooxymethyl)pyrimidine + 2 H(+) = thiamine phosphate + CO2 + diphosphate</text>
        <dbReference type="Rhea" id="RHEA:47844"/>
        <dbReference type="ChEBI" id="CHEBI:15378"/>
        <dbReference type="ChEBI" id="CHEBI:16526"/>
        <dbReference type="ChEBI" id="CHEBI:33019"/>
        <dbReference type="ChEBI" id="CHEBI:37575"/>
        <dbReference type="ChEBI" id="CHEBI:57841"/>
        <dbReference type="ChEBI" id="CHEBI:62899"/>
        <dbReference type="EC" id="2.5.1.3"/>
    </reaction>
</comment>
<feature type="binding site" evidence="21">
    <location>
        <begin position="140"/>
        <end position="142"/>
    </location>
    <ligand>
        <name>2-[(2R,5Z)-2-carboxy-4-methylthiazol-5(2H)-ylidene]ethyl phosphate</name>
        <dbReference type="ChEBI" id="CHEBI:62899"/>
    </ligand>
</feature>
<evidence type="ECO:0000259" key="23">
    <source>
        <dbReference type="Pfam" id="PF03070"/>
    </source>
</evidence>
<comment type="pathway">
    <text evidence="5">Cofactor biosynthesis; thiamine diphosphate biosynthesis; 4-amino-2-methyl-5-diphosphomethylpyrimidine from 5-amino-1-(5-phospho-D-ribosyl)imidazole: step 3/3.</text>
</comment>
<dbReference type="Pfam" id="PF03070">
    <property type="entry name" value="TENA_THI-4"/>
    <property type="match status" value="1"/>
</dbReference>
<evidence type="ECO:0000256" key="18">
    <source>
        <dbReference type="ARBA" id="ARBA00061283"/>
    </source>
</evidence>
<feature type="domain" description="Pyridoxamine kinase/Phosphomethylpyrimidine kinase" evidence="24">
    <location>
        <begin position="232"/>
        <end position="479"/>
    </location>
</feature>
<dbReference type="Pfam" id="PF02581">
    <property type="entry name" value="TMP-TENI"/>
    <property type="match status" value="1"/>
</dbReference>
<protein>
    <recommendedName>
        <fullName evidence="21">Thiamine-phosphate synthase</fullName>
        <shortName evidence="21">TP synthase</shortName>
        <shortName evidence="21">TPS</shortName>
        <ecNumber evidence="21">2.5.1.3</ecNumber>
    </recommendedName>
    <alternativeName>
        <fullName evidence="21">Thiamine-phosphate pyrophosphorylase</fullName>
        <shortName evidence="21">TMP pyrophosphorylase</shortName>
        <shortName evidence="21">TMP-PPase</shortName>
    </alternativeName>
</protein>
<proteinExistence type="inferred from homology"/>
<feature type="domain" description="Thiaminase-2/PQQC" evidence="23">
    <location>
        <begin position="547"/>
        <end position="734"/>
    </location>
</feature>
<feature type="binding site" evidence="21">
    <location>
        <position position="107"/>
    </location>
    <ligand>
        <name>4-amino-2-methyl-5-(diphosphooxymethyl)pyrimidine</name>
        <dbReference type="ChEBI" id="CHEBI:57841"/>
    </ligand>
</feature>
<dbReference type="NCBIfam" id="NF011301">
    <property type="entry name" value="PRK14713.1"/>
    <property type="match status" value="1"/>
</dbReference>
<dbReference type="GO" id="GO:0008972">
    <property type="term" value="F:phosphomethylpyrimidine kinase activity"/>
    <property type="evidence" value="ECO:0007669"/>
    <property type="project" value="UniProtKB-EC"/>
</dbReference>
<comment type="function">
    <text evidence="4">Catalyzes the phosphorylation of hydroxymethylpyrimidine phosphate (HMP-P) to HMP-PP, and of HMP to HMP-P.</text>
</comment>
<comment type="similarity">
    <text evidence="18">In the N-terminal section; belongs to the thiamine-phosphate synthase family.</text>
</comment>
<comment type="cofactor">
    <cofactor evidence="21">
        <name>Mg(2+)</name>
        <dbReference type="ChEBI" id="CHEBI:18420"/>
    </cofactor>
    <text evidence="21">Binds 1 Mg(2+) ion per subunit.</text>
</comment>
<evidence type="ECO:0000256" key="20">
    <source>
        <dbReference type="ARBA" id="ARBA00061559"/>
    </source>
</evidence>
<dbReference type="UniPathway" id="UPA00060">
    <property type="reaction ID" value="UER00138"/>
</dbReference>
<dbReference type="EC" id="2.5.1.3" evidence="21"/>
<reference evidence="25 26" key="1">
    <citation type="submission" date="2020-08" db="EMBL/GenBank/DDBJ databases">
        <title>A Genomic Blueprint of the Chicken Gut Microbiome.</title>
        <authorList>
            <person name="Gilroy R."/>
            <person name="Ravi A."/>
            <person name="Getino M."/>
            <person name="Pursley I."/>
            <person name="Horton D.L."/>
            <person name="Alikhan N.-F."/>
            <person name="Baker D."/>
            <person name="Gharbi K."/>
            <person name="Hall N."/>
            <person name="Watson M."/>
            <person name="Adriaenssens E.M."/>
            <person name="Foster-Nyarko E."/>
            <person name="Jarju S."/>
            <person name="Secka A."/>
            <person name="Antonio M."/>
            <person name="Oren A."/>
            <person name="Chaudhuri R."/>
            <person name="La Ragione R.M."/>
            <person name="Hildebrand F."/>
            <person name="Pallen M.J."/>
        </authorList>
    </citation>
    <scope>NUCLEOTIDE SEQUENCE [LARGE SCALE GENOMIC DNA]</scope>
    <source>
        <strain evidence="25 26">Sa1YVA5</strain>
    </source>
</reference>
<comment type="function">
    <text evidence="3 21">Condenses 4-methyl-5-(beta-hydroxyethyl)thiazole monophosphate (THZ-P) and 2-methyl-4-amino-5-hydroxymethyl pyrimidine pyrophosphate (HMP-PP) to form thiamine monophosphate (TMP).</text>
</comment>
<comment type="catalytic activity">
    <reaction evidence="16 21">
        <text>2-(2-carboxy-4-methylthiazol-5-yl)ethyl phosphate + 4-amino-2-methyl-5-(diphosphooxymethyl)pyrimidine + 2 H(+) = thiamine phosphate + CO2 + diphosphate</text>
        <dbReference type="Rhea" id="RHEA:47848"/>
        <dbReference type="ChEBI" id="CHEBI:15378"/>
        <dbReference type="ChEBI" id="CHEBI:16526"/>
        <dbReference type="ChEBI" id="CHEBI:33019"/>
        <dbReference type="ChEBI" id="CHEBI:37575"/>
        <dbReference type="ChEBI" id="CHEBI:57841"/>
        <dbReference type="ChEBI" id="CHEBI:62890"/>
        <dbReference type="EC" id="2.5.1.3"/>
    </reaction>
</comment>